<dbReference type="PANTHER" id="PTHR13832:SF792">
    <property type="entry name" value="GM14286P"/>
    <property type="match status" value="1"/>
</dbReference>
<evidence type="ECO:0000256" key="2">
    <source>
        <dbReference type="SAM" id="Phobius"/>
    </source>
</evidence>
<dbReference type="CDD" id="cd00143">
    <property type="entry name" value="PP2Cc"/>
    <property type="match status" value="1"/>
</dbReference>
<dbReference type="GO" id="GO:0004741">
    <property type="term" value="F:[pyruvate dehydrogenase (acetyl-transferring)]-phosphatase activity"/>
    <property type="evidence" value="ECO:0007669"/>
    <property type="project" value="TreeGrafter"/>
</dbReference>
<dbReference type="InterPro" id="IPR015655">
    <property type="entry name" value="PP2C"/>
</dbReference>
<feature type="compositionally biased region" description="Basic and acidic residues" evidence="1">
    <location>
        <begin position="217"/>
        <end position="228"/>
    </location>
</feature>
<feature type="domain" description="PPM-type phosphatase" evidence="3">
    <location>
        <begin position="253"/>
        <end position="669"/>
    </location>
</feature>
<accession>A0A1Y1VN48</accession>
<dbReference type="SUPFAM" id="SSF81606">
    <property type="entry name" value="PP2C-like"/>
    <property type="match status" value="1"/>
</dbReference>
<dbReference type="Proteomes" id="UP000193719">
    <property type="component" value="Unassembled WGS sequence"/>
</dbReference>
<dbReference type="EMBL" id="MCFH01000001">
    <property type="protein sequence ID" value="ORX60829.1"/>
    <property type="molecule type" value="Genomic_DNA"/>
</dbReference>
<evidence type="ECO:0000313" key="5">
    <source>
        <dbReference type="Proteomes" id="UP000193719"/>
    </source>
</evidence>
<dbReference type="InterPro" id="IPR006594">
    <property type="entry name" value="LisH"/>
</dbReference>
<feature type="compositionally biased region" description="Acidic residues" evidence="1">
    <location>
        <begin position="184"/>
        <end position="196"/>
    </location>
</feature>
<dbReference type="OrthoDB" id="420076at2759"/>
<name>A0A1Y1VN48_9FUNG</name>
<dbReference type="PROSITE" id="PS50896">
    <property type="entry name" value="LISH"/>
    <property type="match status" value="1"/>
</dbReference>
<proteinExistence type="predicted"/>
<keyword evidence="2" id="KW-0472">Membrane</keyword>
<dbReference type="GO" id="GO:0005739">
    <property type="term" value="C:mitochondrion"/>
    <property type="evidence" value="ECO:0007669"/>
    <property type="project" value="TreeGrafter"/>
</dbReference>
<sequence length="712" mass="81604">MNGQSIIQHLNLNSKWNYLNSTVNLNSQINNNLINPLRFQQKKNLTTNLNTKSLLFNNRIKNDSLKSIPPSSLDLSKLFLYKYNNISKKYYSTPSENPNNNENKNVNENPNSETSKNSNSKKENKNNKKKEHKPNPVISFVFFIVGASAGSFLAHALFDALDEFRRLYREQKLSKVGGNKVLNDDDSDVPDPDEPELTPAMITRFLRKNEFTTFSNEIKEEEKNKNVNEENDNNNESTDKKSKTEPQEIKSSVIGYENNFVNSNNPIEDQHTQAYYKDKLIFGVYDGHSGTECGKVVASQLHNYIASTLEKTKLPKIPENLENDSTTQNKRKIKIEERVRKMSEAIKKAFVNLDNDIVQGNIKFEADEIDESNEEDIGKIYTSPLNDEKIVKKQMMTALSGACALVAVVDNETDDLYVACTGDSRAVLGRKIKNPKCDENEYCDNEFIYEAVPLSVDQTLRNELEVQRMKKEHPNEEETMFIRNRVLGGLMPTRTFGDSRYKWNSKIQKSIVIPKFISRRPLPFYYTPPYITAEPVVTCHPITKEDKFLVMASDGIWDELSNEDVVNLVSQHLEERKKSTHKKLINETKLPPSLLIQKKTNEEMKKDRNNLIISERKVPAILTDSNSATHVIRNALGGSDDKYISDLLSIPSPKCRNYRDDMTVTIIYFDKENNNNLTTEKLDISKHFVNAKPKLSSKKNLLNEWVKFANKN</sequence>
<dbReference type="SMART" id="SM00332">
    <property type="entry name" value="PP2Cc"/>
    <property type="match status" value="1"/>
</dbReference>
<evidence type="ECO:0000259" key="3">
    <source>
        <dbReference type="PROSITE" id="PS51746"/>
    </source>
</evidence>
<dbReference type="PROSITE" id="PS51746">
    <property type="entry name" value="PPM_2"/>
    <property type="match status" value="1"/>
</dbReference>
<reference evidence="4 5" key="2">
    <citation type="submission" date="2016-08" db="EMBL/GenBank/DDBJ databases">
        <title>Pervasive Adenine N6-methylation of Active Genes in Fungi.</title>
        <authorList>
            <consortium name="DOE Joint Genome Institute"/>
            <person name="Mondo S.J."/>
            <person name="Dannebaum R.O."/>
            <person name="Kuo R.C."/>
            <person name="Labutti K."/>
            <person name="Haridas S."/>
            <person name="Kuo A."/>
            <person name="Salamov A."/>
            <person name="Ahrendt S.R."/>
            <person name="Lipzen A."/>
            <person name="Sullivan W."/>
            <person name="Andreopoulos W.B."/>
            <person name="Clum A."/>
            <person name="Lindquist E."/>
            <person name="Daum C."/>
            <person name="Ramamoorthy G.K."/>
            <person name="Gryganskyi A."/>
            <person name="Culley D."/>
            <person name="Magnuson J.K."/>
            <person name="James T.Y."/>
            <person name="O'Malley M.A."/>
            <person name="Stajich J.E."/>
            <person name="Spatafora J.W."/>
            <person name="Visel A."/>
            <person name="Grigoriev I.V."/>
        </authorList>
    </citation>
    <scope>NUCLEOTIDE SEQUENCE [LARGE SCALE GENOMIC DNA]</scope>
    <source>
        <strain evidence="5">finn</strain>
    </source>
</reference>
<dbReference type="Pfam" id="PF00481">
    <property type="entry name" value="PP2C"/>
    <property type="match status" value="1"/>
</dbReference>
<protein>
    <submittedName>
        <fullName evidence="4">Protein serine/threonine phosphatase 2C</fullName>
    </submittedName>
</protein>
<keyword evidence="2" id="KW-0812">Transmembrane</keyword>
<keyword evidence="2" id="KW-1133">Transmembrane helix</keyword>
<feature type="compositionally biased region" description="Low complexity" evidence="1">
    <location>
        <begin position="91"/>
        <end position="118"/>
    </location>
</feature>
<dbReference type="InterPro" id="IPR001932">
    <property type="entry name" value="PPM-type_phosphatase-like_dom"/>
</dbReference>
<feature type="transmembrane region" description="Helical" evidence="2">
    <location>
        <begin position="137"/>
        <end position="158"/>
    </location>
</feature>
<keyword evidence="5" id="KW-1185">Reference proteome</keyword>
<gene>
    <name evidence="4" type="ORF">BCR36DRAFT_314676</name>
</gene>
<dbReference type="AlphaFoldDB" id="A0A1Y1VN48"/>
<feature type="region of interest" description="Disordered" evidence="1">
    <location>
        <begin position="91"/>
        <end position="132"/>
    </location>
</feature>
<evidence type="ECO:0000256" key="1">
    <source>
        <dbReference type="SAM" id="MobiDB-lite"/>
    </source>
</evidence>
<reference evidence="4 5" key="1">
    <citation type="submission" date="2016-08" db="EMBL/GenBank/DDBJ databases">
        <title>Genomes of anaerobic fungi encode conserved fungal cellulosomes for biomass hydrolysis.</title>
        <authorList>
            <consortium name="DOE Joint Genome Institute"/>
            <person name="Haitjema C.H."/>
            <person name="Gilmore S.P."/>
            <person name="Henske J.K."/>
            <person name="Solomon K.V."/>
            <person name="De Groot R."/>
            <person name="Kuo A."/>
            <person name="Mondo S.J."/>
            <person name="Salamov A.A."/>
            <person name="Labutti K."/>
            <person name="Zhao Z."/>
            <person name="Chiniquy J."/>
            <person name="Barry K."/>
            <person name="Brewer H.M."/>
            <person name="Purvine S.O."/>
            <person name="Wright A.T."/>
            <person name="Boxma B."/>
            <person name="Van Alen T."/>
            <person name="Hackstein J.H."/>
            <person name="Baker S.E."/>
            <person name="Grigoriev I.V."/>
            <person name="O'Malley M.A."/>
        </authorList>
    </citation>
    <scope>NUCLEOTIDE SEQUENCE [LARGE SCALE GENOMIC DNA]</scope>
    <source>
        <strain evidence="5">finn</strain>
    </source>
</reference>
<organism evidence="4 5">
    <name type="scientific">Piromyces finnis</name>
    <dbReference type="NCBI Taxonomy" id="1754191"/>
    <lineage>
        <taxon>Eukaryota</taxon>
        <taxon>Fungi</taxon>
        <taxon>Fungi incertae sedis</taxon>
        <taxon>Chytridiomycota</taxon>
        <taxon>Chytridiomycota incertae sedis</taxon>
        <taxon>Neocallimastigomycetes</taxon>
        <taxon>Neocallimastigales</taxon>
        <taxon>Neocallimastigaceae</taxon>
        <taxon>Piromyces</taxon>
    </lineage>
</organism>
<feature type="compositionally biased region" description="Basic and acidic residues" evidence="1">
    <location>
        <begin position="237"/>
        <end position="248"/>
    </location>
</feature>
<dbReference type="InterPro" id="IPR036457">
    <property type="entry name" value="PPM-type-like_dom_sf"/>
</dbReference>
<evidence type="ECO:0000313" key="4">
    <source>
        <dbReference type="EMBL" id="ORX60829.1"/>
    </source>
</evidence>
<dbReference type="Gene3D" id="3.60.40.10">
    <property type="entry name" value="PPM-type phosphatase domain"/>
    <property type="match status" value="1"/>
</dbReference>
<feature type="region of interest" description="Disordered" evidence="1">
    <location>
        <begin position="216"/>
        <end position="248"/>
    </location>
</feature>
<comment type="caution">
    <text evidence="4">The sequence shown here is derived from an EMBL/GenBank/DDBJ whole genome shotgun (WGS) entry which is preliminary data.</text>
</comment>
<dbReference type="STRING" id="1754191.A0A1Y1VN48"/>
<feature type="region of interest" description="Disordered" evidence="1">
    <location>
        <begin position="178"/>
        <end position="197"/>
    </location>
</feature>
<dbReference type="PANTHER" id="PTHR13832">
    <property type="entry name" value="PROTEIN PHOSPHATASE 2C"/>
    <property type="match status" value="1"/>
</dbReference>